<dbReference type="SMART" id="SM00047">
    <property type="entry name" value="LYZ2"/>
    <property type="match status" value="1"/>
</dbReference>
<dbReference type="RefSeq" id="WP_406787255.1">
    <property type="nucleotide sequence ID" value="NZ_JBJIAA010000006.1"/>
</dbReference>
<sequence>MLNFKLSLKKKTINIRAVAVIICVILLLMLCFIITHSHSNKQNVNPVDKIAIARKKFINTIAPYAKEVYKQDKIFASITLAQAMLESGTGSSKLTKKANNLFGIKANKYWTGRTIQMPTKENYNGKDVVEVATFRAYDNWDESIEDHTNFLKKNSIYTQHGVFTAPNYEAQAEAIQAAGYATDPNYANQLIALIKKYKLYKYDMDK</sequence>
<dbReference type="Pfam" id="PF01832">
    <property type="entry name" value="Glucosaminidase"/>
    <property type="match status" value="1"/>
</dbReference>
<dbReference type="InterPro" id="IPR051056">
    <property type="entry name" value="Glycosyl_Hydrolase_73"/>
</dbReference>
<dbReference type="PANTHER" id="PTHR33308">
    <property type="entry name" value="PEPTIDOGLYCAN HYDROLASE FLGJ"/>
    <property type="match status" value="1"/>
</dbReference>
<evidence type="ECO:0000259" key="3">
    <source>
        <dbReference type="SMART" id="SM00047"/>
    </source>
</evidence>
<dbReference type="EMBL" id="JBJIAA010000006">
    <property type="protein sequence ID" value="MFL0250591.1"/>
    <property type="molecule type" value="Genomic_DNA"/>
</dbReference>
<name>A0ABW8TE30_9CLOT</name>
<keyword evidence="1 4" id="KW-0378">Hydrolase</keyword>
<comment type="caution">
    <text evidence="4">The sequence shown here is derived from an EMBL/GenBank/DDBJ whole genome shotgun (WGS) entry which is preliminary data.</text>
</comment>
<dbReference type="Proteomes" id="UP001623592">
    <property type="component" value="Unassembled WGS sequence"/>
</dbReference>
<feature type="domain" description="Mannosyl-glycoprotein endo-beta-N-acetylglucosamidase-like" evidence="3">
    <location>
        <begin position="47"/>
        <end position="203"/>
    </location>
</feature>
<dbReference type="GO" id="GO:0016787">
    <property type="term" value="F:hydrolase activity"/>
    <property type="evidence" value="ECO:0007669"/>
    <property type="project" value="UniProtKB-KW"/>
</dbReference>
<keyword evidence="2" id="KW-1133">Transmembrane helix</keyword>
<dbReference type="Gene3D" id="1.10.530.10">
    <property type="match status" value="1"/>
</dbReference>
<protein>
    <submittedName>
        <fullName evidence="4">Glycoside hydrolase family 73 protein</fullName>
    </submittedName>
</protein>
<keyword evidence="2" id="KW-0812">Transmembrane</keyword>
<keyword evidence="5" id="KW-1185">Reference proteome</keyword>
<dbReference type="InterPro" id="IPR002901">
    <property type="entry name" value="MGlyc_endo_b_GlcNAc-like_dom"/>
</dbReference>
<evidence type="ECO:0000313" key="5">
    <source>
        <dbReference type="Proteomes" id="UP001623592"/>
    </source>
</evidence>
<accession>A0ABW8TE30</accession>
<dbReference type="PRINTS" id="PR01002">
    <property type="entry name" value="FLGFLGJ"/>
</dbReference>
<organism evidence="4 5">
    <name type="scientific">Clostridium neuense</name>
    <dbReference type="NCBI Taxonomy" id="1728934"/>
    <lineage>
        <taxon>Bacteria</taxon>
        <taxon>Bacillati</taxon>
        <taxon>Bacillota</taxon>
        <taxon>Clostridia</taxon>
        <taxon>Eubacteriales</taxon>
        <taxon>Clostridiaceae</taxon>
        <taxon>Clostridium</taxon>
    </lineage>
</organism>
<dbReference type="PANTHER" id="PTHR33308:SF9">
    <property type="entry name" value="PEPTIDOGLYCAN HYDROLASE FLGJ"/>
    <property type="match status" value="1"/>
</dbReference>
<evidence type="ECO:0000313" key="4">
    <source>
        <dbReference type="EMBL" id="MFL0250591.1"/>
    </source>
</evidence>
<gene>
    <name evidence="4" type="ORF">ACJDT4_09175</name>
</gene>
<proteinExistence type="predicted"/>
<reference evidence="4 5" key="1">
    <citation type="submission" date="2024-11" db="EMBL/GenBank/DDBJ databases">
        <authorList>
            <person name="Heng Y.C."/>
            <person name="Lim A.C.H."/>
            <person name="Lee J.K.Y."/>
            <person name="Kittelmann S."/>
        </authorList>
    </citation>
    <scope>NUCLEOTIDE SEQUENCE [LARGE SCALE GENOMIC DNA]</scope>
    <source>
        <strain evidence="4 5">WILCCON 0114</strain>
    </source>
</reference>
<dbReference type="Gene3D" id="4.10.80.30">
    <property type="entry name" value="DNA polymerase, domain 6"/>
    <property type="match status" value="1"/>
</dbReference>
<evidence type="ECO:0000256" key="2">
    <source>
        <dbReference type="SAM" id="Phobius"/>
    </source>
</evidence>
<keyword evidence="2" id="KW-0472">Membrane</keyword>
<feature type="transmembrane region" description="Helical" evidence="2">
    <location>
        <begin position="12"/>
        <end position="35"/>
    </location>
</feature>
<evidence type="ECO:0000256" key="1">
    <source>
        <dbReference type="ARBA" id="ARBA00022801"/>
    </source>
</evidence>